<dbReference type="Pfam" id="PF07632">
    <property type="entry name" value="Sde182_NH-like"/>
    <property type="match status" value="1"/>
</dbReference>
<dbReference type="RefSeq" id="WP_089681777.1">
    <property type="nucleotide sequence ID" value="NZ_FNFO01000004.1"/>
</dbReference>
<accession>A0A1G9G6T8</accession>
<dbReference type="InterPro" id="IPR013783">
    <property type="entry name" value="Ig-like_fold"/>
</dbReference>
<dbReference type="InterPro" id="IPR048527">
    <property type="entry name" value="Sde182_C"/>
</dbReference>
<dbReference type="InterPro" id="IPR011483">
    <property type="entry name" value="Sde182_NH-like"/>
</dbReference>
<name>A0A1G9G6T8_9BACT</name>
<dbReference type="STRING" id="1075417.SAMN05421823_1042"/>
<feature type="chain" id="PRO_5011770324" description="DUF1593 domain-containing protein" evidence="2">
    <location>
        <begin position="24"/>
        <end position="491"/>
    </location>
</feature>
<feature type="region of interest" description="Disordered" evidence="1">
    <location>
        <begin position="300"/>
        <end position="324"/>
    </location>
</feature>
<keyword evidence="6" id="KW-1185">Reference proteome</keyword>
<dbReference type="EMBL" id="FNFO01000004">
    <property type="protein sequence ID" value="SDK96297.1"/>
    <property type="molecule type" value="Genomic_DNA"/>
</dbReference>
<feature type="signal peptide" evidence="2">
    <location>
        <begin position="1"/>
        <end position="23"/>
    </location>
</feature>
<dbReference type="InterPro" id="IPR036452">
    <property type="entry name" value="Ribo_hydro-like"/>
</dbReference>
<dbReference type="OrthoDB" id="253051at2"/>
<dbReference type="Pfam" id="PF21027">
    <property type="entry name" value="Sde0182_C"/>
    <property type="match status" value="1"/>
</dbReference>
<evidence type="ECO:0008006" key="7">
    <source>
        <dbReference type="Google" id="ProtNLM"/>
    </source>
</evidence>
<dbReference type="AlphaFoldDB" id="A0A1G9G6T8"/>
<evidence type="ECO:0000256" key="2">
    <source>
        <dbReference type="SAM" id="SignalP"/>
    </source>
</evidence>
<dbReference type="GO" id="GO:0016799">
    <property type="term" value="F:hydrolase activity, hydrolyzing N-glycosyl compounds"/>
    <property type="evidence" value="ECO:0007669"/>
    <property type="project" value="InterPro"/>
</dbReference>
<evidence type="ECO:0000313" key="5">
    <source>
        <dbReference type="EMBL" id="SDK96297.1"/>
    </source>
</evidence>
<feature type="domain" description="Cellulose-binding Sde182 C-terminal" evidence="4">
    <location>
        <begin position="406"/>
        <end position="488"/>
    </location>
</feature>
<gene>
    <name evidence="5" type="ORF">SAMN05421823_1042</name>
</gene>
<organism evidence="5 6">
    <name type="scientific">Catalinimonas alkaloidigena</name>
    <dbReference type="NCBI Taxonomy" id="1075417"/>
    <lineage>
        <taxon>Bacteria</taxon>
        <taxon>Pseudomonadati</taxon>
        <taxon>Bacteroidota</taxon>
        <taxon>Cytophagia</taxon>
        <taxon>Cytophagales</taxon>
        <taxon>Catalimonadaceae</taxon>
        <taxon>Catalinimonas</taxon>
    </lineage>
</organism>
<dbReference type="Gene3D" id="3.90.245.10">
    <property type="entry name" value="Ribonucleoside hydrolase-like"/>
    <property type="match status" value="1"/>
</dbReference>
<proteinExistence type="predicted"/>
<evidence type="ECO:0000256" key="1">
    <source>
        <dbReference type="SAM" id="MobiDB-lite"/>
    </source>
</evidence>
<evidence type="ECO:0000313" key="6">
    <source>
        <dbReference type="Proteomes" id="UP000198510"/>
    </source>
</evidence>
<evidence type="ECO:0000259" key="3">
    <source>
        <dbReference type="Pfam" id="PF07632"/>
    </source>
</evidence>
<dbReference type="Proteomes" id="UP000198510">
    <property type="component" value="Unassembled WGS sequence"/>
</dbReference>
<sequence length="491" mass="54330">MKNLLRSAALCLCVFCLSLCALAQSSTRPRVLVLTDIEADPDDAQSMVRFLAYANEFDIEGLIATTSTHQRIRVVPESLHQLVDAYGQVQPNLARHADGFPTAKALKGMIKQGLPRYGMEGVGEGQDSEGSDWIIRVLEKLDARPVYVAVWGGVNCLAQALWKIQHTKSKAQARTLYQKLRVYTISDQDDAGPWIRKTFPDVFYIVSPGSYRHATWVGITGFIPEAQQEVNSNAWLEEHIQQGHGPLGAAYPDVAYGMEGDTPSFLGLIPNGLNDPEHPNYGGWGGRYELYTPAYEAPATAPQPGRTQGGAMVTGPEAGPETRPIWTNADDTYTPLRSSPWGRPVVADTITYTSPQVTLWRWLEDFQHDFAARMDWMVMDYAEANHPPVPRLTHPDVLQVKSGEIFSLNATGTTDPDGDGLSYYWFQYPEVGTYKGLVSLAPFSPNLANLHTVVAPEVTSKQTLHFILKVTDKGTPALTRYKRVIVEVSPR</sequence>
<dbReference type="SUPFAM" id="SSF53590">
    <property type="entry name" value="Nucleoside hydrolase"/>
    <property type="match status" value="1"/>
</dbReference>
<feature type="domain" description="Cellulose-binding Sde182 nucleoside hydrolase-like" evidence="3">
    <location>
        <begin position="30"/>
        <end position="288"/>
    </location>
</feature>
<evidence type="ECO:0000259" key="4">
    <source>
        <dbReference type="Pfam" id="PF21027"/>
    </source>
</evidence>
<reference evidence="5 6" key="1">
    <citation type="submission" date="2016-10" db="EMBL/GenBank/DDBJ databases">
        <authorList>
            <person name="de Groot N.N."/>
        </authorList>
    </citation>
    <scope>NUCLEOTIDE SEQUENCE [LARGE SCALE GENOMIC DNA]</scope>
    <source>
        <strain evidence="5 6">DSM 25186</strain>
    </source>
</reference>
<protein>
    <recommendedName>
        <fullName evidence="7">DUF1593 domain-containing protein</fullName>
    </recommendedName>
</protein>
<dbReference type="Gene3D" id="2.60.40.10">
    <property type="entry name" value="Immunoglobulins"/>
    <property type="match status" value="1"/>
</dbReference>
<keyword evidence="2" id="KW-0732">Signal</keyword>